<evidence type="ECO:0000313" key="3">
    <source>
        <dbReference type="EMBL" id="KJE75355.1"/>
    </source>
</evidence>
<gene>
    <name evidence="3" type="ORF">FEAC_29270</name>
    <name evidence="2" type="ORF">FEAC_29970</name>
</gene>
<dbReference type="AlphaFoldDB" id="A0A0D8FPX8"/>
<dbReference type="InterPro" id="IPR047951">
    <property type="entry name" value="Transpos_ISL3"/>
</dbReference>
<reference evidence="3 4" key="1">
    <citation type="submission" date="2015-01" db="EMBL/GenBank/DDBJ databases">
        <title>Draft genome of the acidophilic iron oxidizer Ferrimicrobium acidiphilum strain T23.</title>
        <authorList>
            <person name="Poehlein A."/>
            <person name="Eisen S."/>
            <person name="Schloemann M."/>
            <person name="Johnson B.D."/>
            <person name="Daniel R."/>
            <person name="Muehling M."/>
        </authorList>
    </citation>
    <scope>NUCLEOTIDE SEQUENCE [LARGE SCALE GENOMIC DNA]</scope>
    <source>
        <strain evidence="3 4">T23</strain>
    </source>
</reference>
<evidence type="ECO:0000259" key="1">
    <source>
        <dbReference type="Pfam" id="PF01610"/>
    </source>
</evidence>
<organism evidence="3 4">
    <name type="scientific">Ferrimicrobium acidiphilum DSM 19497</name>
    <dbReference type="NCBI Taxonomy" id="1121877"/>
    <lineage>
        <taxon>Bacteria</taxon>
        <taxon>Bacillati</taxon>
        <taxon>Actinomycetota</taxon>
        <taxon>Acidimicrobiia</taxon>
        <taxon>Acidimicrobiales</taxon>
        <taxon>Acidimicrobiaceae</taxon>
        <taxon>Ferrimicrobium</taxon>
    </lineage>
</organism>
<dbReference type="InterPro" id="IPR002560">
    <property type="entry name" value="Transposase_DDE"/>
</dbReference>
<comment type="caution">
    <text evidence="3">The sequence shown here is derived from an EMBL/GenBank/DDBJ whole genome shotgun (WGS) entry which is preliminary data.</text>
</comment>
<dbReference type="GeneID" id="78373943"/>
<dbReference type="PANTHER" id="PTHR33498">
    <property type="entry name" value="TRANSPOSASE FOR INSERTION SEQUENCE ELEMENT IS1557"/>
    <property type="match status" value="1"/>
</dbReference>
<name>A0A0D8FPX8_9ACTN</name>
<dbReference type="Pfam" id="PF01610">
    <property type="entry name" value="DDE_Tnp_ISL3"/>
    <property type="match status" value="1"/>
</dbReference>
<dbReference type="STRING" id="1121877.FEAC_29270"/>
<proteinExistence type="predicted"/>
<sequence>MNESSRQELDPNRLDDLFILGVDEISYRKHHNYLTLVTNHETGKIVYGAEGKSAKSLDEFFDDLGEERIAKIKAATMDLGPAFAKAFREKAPNAQICLDPFHVVKVRHEAPCIPAVMKGHRLLGCRSIPAKLRAA</sequence>
<accession>A0A0D8FPX8</accession>
<dbReference type="EMBL" id="JXUW01000047">
    <property type="protein sequence ID" value="KJE75355.1"/>
    <property type="molecule type" value="Genomic_DNA"/>
</dbReference>
<keyword evidence="4" id="KW-1185">Reference proteome</keyword>
<protein>
    <submittedName>
        <fullName evidence="3">Transposase</fullName>
    </submittedName>
</protein>
<dbReference type="PANTHER" id="PTHR33498:SF1">
    <property type="entry name" value="TRANSPOSASE FOR INSERTION SEQUENCE ELEMENT IS1557"/>
    <property type="match status" value="1"/>
</dbReference>
<feature type="domain" description="Transposase IS204/IS1001/IS1096/IS1165 DDE" evidence="1">
    <location>
        <begin position="20"/>
        <end position="110"/>
    </location>
</feature>
<evidence type="ECO:0000313" key="2">
    <source>
        <dbReference type="EMBL" id="KJE75267.1"/>
    </source>
</evidence>
<dbReference type="RefSeq" id="WP_052566560.1">
    <property type="nucleotide sequence ID" value="NZ_JXUW01000047.1"/>
</dbReference>
<dbReference type="Proteomes" id="UP000032336">
    <property type="component" value="Unassembled WGS sequence"/>
</dbReference>
<dbReference type="EMBL" id="JXUW01000052">
    <property type="protein sequence ID" value="KJE75267.1"/>
    <property type="molecule type" value="Genomic_DNA"/>
</dbReference>
<evidence type="ECO:0000313" key="4">
    <source>
        <dbReference type="Proteomes" id="UP000032336"/>
    </source>
</evidence>